<organism evidence="1 2">
    <name type="scientific">Polarella glacialis</name>
    <name type="common">Dinoflagellate</name>
    <dbReference type="NCBI Taxonomy" id="89957"/>
    <lineage>
        <taxon>Eukaryota</taxon>
        <taxon>Sar</taxon>
        <taxon>Alveolata</taxon>
        <taxon>Dinophyceae</taxon>
        <taxon>Suessiales</taxon>
        <taxon>Suessiaceae</taxon>
        <taxon>Polarella</taxon>
    </lineage>
</organism>
<name>A0A813K8R1_POLGL</name>
<proteinExistence type="predicted"/>
<sequence length="135" mass="14798">VYPNLMLGQQLIDAGVVQFAEGTRLEVGKSMGFKNSKVFCVAPIVFGDKTPLSYDFWAVGEDCCSGSQADYHCGAYNNPLADGAIRLMASEDRSFYRLAVQQAEATYNIKAAHPLFFTWSVQPSATIKGWETTAQ</sequence>
<evidence type="ECO:0000313" key="2">
    <source>
        <dbReference type="Proteomes" id="UP000626109"/>
    </source>
</evidence>
<dbReference type="AlphaFoldDB" id="A0A813K8R1"/>
<comment type="caution">
    <text evidence="1">The sequence shown here is derived from an EMBL/GenBank/DDBJ whole genome shotgun (WGS) entry which is preliminary data.</text>
</comment>
<feature type="non-terminal residue" evidence="1">
    <location>
        <position position="135"/>
    </location>
</feature>
<dbReference type="EMBL" id="CAJNNW010028260">
    <property type="protein sequence ID" value="CAE8695410.1"/>
    <property type="molecule type" value="Genomic_DNA"/>
</dbReference>
<reference evidence="1" key="1">
    <citation type="submission" date="2021-02" db="EMBL/GenBank/DDBJ databases">
        <authorList>
            <person name="Dougan E. K."/>
            <person name="Rhodes N."/>
            <person name="Thang M."/>
            <person name="Chan C."/>
        </authorList>
    </citation>
    <scope>NUCLEOTIDE SEQUENCE</scope>
</reference>
<accession>A0A813K8R1</accession>
<feature type="non-terminal residue" evidence="1">
    <location>
        <position position="1"/>
    </location>
</feature>
<protein>
    <submittedName>
        <fullName evidence="1">Uncharacterized protein</fullName>
    </submittedName>
</protein>
<gene>
    <name evidence="1" type="ORF">PGLA2088_LOCUS29326</name>
</gene>
<evidence type="ECO:0000313" key="1">
    <source>
        <dbReference type="EMBL" id="CAE8695410.1"/>
    </source>
</evidence>
<dbReference type="Proteomes" id="UP000626109">
    <property type="component" value="Unassembled WGS sequence"/>
</dbReference>